<sequence>MEHLRQVGGVMTKLLDTGKPRRGKYEPVASGLLEKGTGRQTCDNGRNAVLELTAWIGTATLTQN</sequence>
<feature type="compositionally biased region" description="Basic and acidic residues" evidence="1">
    <location>
        <begin position="16"/>
        <end position="25"/>
    </location>
</feature>
<gene>
    <name evidence="2" type="ORF">WH91_09245</name>
</gene>
<reference evidence="2 3" key="1">
    <citation type="submission" date="2015-03" db="EMBL/GenBank/DDBJ databases">
        <authorList>
            <person name="Lepp D."/>
            <person name="Hassan Y.I."/>
            <person name="Li X.-Z."/>
            <person name="Zhou T."/>
        </authorList>
    </citation>
    <scope>NUCLEOTIDE SEQUENCE [LARGE SCALE GENOMIC DNA]</scope>
    <source>
        <strain evidence="2 3">Cr7-05</strain>
    </source>
</reference>
<evidence type="ECO:0000313" key="3">
    <source>
        <dbReference type="Proteomes" id="UP000033519"/>
    </source>
</evidence>
<evidence type="ECO:0000313" key="2">
    <source>
        <dbReference type="EMBL" id="KKC33222.1"/>
    </source>
</evidence>
<dbReference type="EMBL" id="LAPV01000093">
    <property type="protein sequence ID" value="KKC33222.1"/>
    <property type="molecule type" value="Genomic_DNA"/>
</dbReference>
<dbReference type="Proteomes" id="UP000033519">
    <property type="component" value="Unassembled WGS sequence"/>
</dbReference>
<protein>
    <submittedName>
        <fullName evidence="2">Uncharacterized protein</fullName>
    </submittedName>
</protein>
<evidence type="ECO:0000256" key="1">
    <source>
        <dbReference type="SAM" id="MobiDB-lite"/>
    </source>
</evidence>
<name>A0ABR5DYX1_9HYPH</name>
<keyword evidence="3" id="KW-1185">Reference proteome</keyword>
<organism evidence="2 3">
    <name type="scientific">Devosia psychrophila</name>
    <dbReference type="NCBI Taxonomy" id="728005"/>
    <lineage>
        <taxon>Bacteria</taxon>
        <taxon>Pseudomonadati</taxon>
        <taxon>Pseudomonadota</taxon>
        <taxon>Alphaproteobacteria</taxon>
        <taxon>Hyphomicrobiales</taxon>
        <taxon>Devosiaceae</taxon>
        <taxon>Devosia</taxon>
    </lineage>
</organism>
<proteinExistence type="predicted"/>
<accession>A0ABR5DYX1</accession>
<feature type="region of interest" description="Disordered" evidence="1">
    <location>
        <begin position="1"/>
        <end position="29"/>
    </location>
</feature>
<comment type="caution">
    <text evidence="2">The sequence shown here is derived from an EMBL/GenBank/DDBJ whole genome shotgun (WGS) entry which is preliminary data.</text>
</comment>